<proteinExistence type="inferred from homology"/>
<dbReference type="EMBL" id="GL453123">
    <property type="protein sequence ID" value="EFN76480.1"/>
    <property type="molecule type" value="Genomic_DNA"/>
</dbReference>
<evidence type="ECO:0000256" key="1">
    <source>
        <dbReference type="ARBA" id="ARBA00007527"/>
    </source>
</evidence>
<dbReference type="STRING" id="610380.E2C6E8"/>
<protein>
    <submittedName>
        <fullName evidence="4">Plancitoxin-1</fullName>
    </submittedName>
</protein>
<dbReference type="PANTHER" id="PTHR10858">
    <property type="entry name" value="DEOXYRIBONUCLEASE II"/>
    <property type="match status" value="1"/>
</dbReference>
<dbReference type="InterPro" id="IPR004947">
    <property type="entry name" value="DNase_II"/>
</dbReference>
<dbReference type="GO" id="GO:0006309">
    <property type="term" value="P:apoptotic DNA fragmentation"/>
    <property type="evidence" value="ECO:0007669"/>
    <property type="project" value="TreeGrafter"/>
</dbReference>
<reference evidence="4 5" key="1">
    <citation type="journal article" date="2010" name="Science">
        <title>Genomic comparison of the ants Camponotus floridanus and Harpegnathos saltator.</title>
        <authorList>
            <person name="Bonasio R."/>
            <person name="Zhang G."/>
            <person name="Ye C."/>
            <person name="Mutti N.S."/>
            <person name="Fang X."/>
            <person name="Qin N."/>
            <person name="Donahue G."/>
            <person name="Yang P."/>
            <person name="Li Q."/>
            <person name="Li C."/>
            <person name="Zhang P."/>
            <person name="Huang Z."/>
            <person name="Berger S.L."/>
            <person name="Reinberg D."/>
            <person name="Wang J."/>
            <person name="Liebig J."/>
        </authorList>
    </citation>
    <scope>NUCLEOTIDE SEQUENCE [LARGE SCALE GENOMIC DNA]</scope>
    <source>
        <strain evidence="4 5">R22 G/1</strain>
    </source>
</reference>
<name>E2C6E8_HARSA</name>
<feature type="compositionally biased region" description="Polar residues" evidence="3">
    <location>
        <begin position="1"/>
        <end position="31"/>
    </location>
</feature>
<evidence type="ECO:0000256" key="3">
    <source>
        <dbReference type="SAM" id="MobiDB-lite"/>
    </source>
</evidence>
<dbReference type="InParanoid" id="E2C6E8"/>
<evidence type="ECO:0000313" key="5">
    <source>
        <dbReference type="Proteomes" id="UP000008237"/>
    </source>
</evidence>
<feature type="compositionally biased region" description="Low complexity" evidence="3">
    <location>
        <begin position="33"/>
        <end position="44"/>
    </location>
</feature>
<dbReference type="Pfam" id="PF03265">
    <property type="entry name" value="DNase_II"/>
    <property type="match status" value="1"/>
</dbReference>
<dbReference type="Proteomes" id="UP000008237">
    <property type="component" value="Unassembled WGS sequence"/>
</dbReference>
<evidence type="ECO:0000256" key="2">
    <source>
        <dbReference type="ARBA" id="ARBA00022801"/>
    </source>
</evidence>
<accession>E2C6E8</accession>
<keyword evidence="2" id="KW-0378">Hydrolase</keyword>
<keyword evidence="5" id="KW-1185">Reference proteome</keyword>
<organism evidence="5">
    <name type="scientific">Harpegnathos saltator</name>
    <name type="common">Jerdon's jumping ant</name>
    <dbReference type="NCBI Taxonomy" id="610380"/>
    <lineage>
        <taxon>Eukaryota</taxon>
        <taxon>Metazoa</taxon>
        <taxon>Ecdysozoa</taxon>
        <taxon>Arthropoda</taxon>
        <taxon>Hexapoda</taxon>
        <taxon>Insecta</taxon>
        <taxon>Pterygota</taxon>
        <taxon>Neoptera</taxon>
        <taxon>Endopterygota</taxon>
        <taxon>Hymenoptera</taxon>
        <taxon>Apocrita</taxon>
        <taxon>Aculeata</taxon>
        <taxon>Formicoidea</taxon>
        <taxon>Formicidae</taxon>
        <taxon>Ponerinae</taxon>
        <taxon>Ponerini</taxon>
        <taxon>Harpegnathos</taxon>
    </lineage>
</organism>
<dbReference type="PANTHER" id="PTHR10858:SF23">
    <property type="entry name" value="DEOXYRIBONUCLEASE II"/>
    <property type="match status" value="1"/>
</dbReference>
<feature type="region of interest" description="Disordered" evidence="3">
    <location>
        <begin position="1"/>
        <end position="64"/>
    </location>
</feature>
<evidence type="ECO:0000313" key="4">
    <source>
        <dbReference type="EMBL" id="EFN76480.1"/>
    </source>
</evidence>
<dbReference type="OrthoDB" id="10261598at2759"/>
<gene>
    <name evidence="4" type="ORF">EAI_11354</name>
</gene>
<dbReference type="AlphaFoldDB" id="E2C6E8"/>
<dbReference type="GO" id="GO:0004531">
    <property type="term" value="F:deoxyribonuclease II activity"/>
    <property type="evidence" value="ECO:0007669"/>
    <property type="project" value="InterPro"/>
</dbReference>
<sequence length="194" mass="21174">MTCTLIPTWGSPGSTPDSSGQVPSSMCSSSDEAPALPAQALRPPSGKVDADPNPAPGNRSEYDYPSTGKNYGQSFLCISVDANQFDLIGEQLIYNQVTVYKKNIPEKYDKLFPKLTDAARQKKIKEPPYNSKVLLRSSGSVQFWSFAKSDKWQKGGAGGYVGVASTKNPIGMSSRGSFREPKELGYYYFFDTPT</sequence>
<comment type="similarity">
    <text evidence="1">Belongs to the DNase II family.</text>
</comment>